<protein>
    <submittedName>
        <fullName evidence="7">Probable polysaccharide biosynthesis protein</fullName>
    </submittedName>
</protein>
<proteinExistence type="predicted"/>
<reference evidence="7 8" key="1">
    <citation type="journal article" date="2011" name="Appl. Environ. Microbiol.">
        <title>Complete genome sequence of the fish pathogen Flavobacterium branchiophilum.</title>
        <authorList>
            <consortium name="1:IP"/>
            <consortium name="Microbial Evolutionary Genomics,F-75015 Paris"/>
            <consortium name="France 2:CNRS"/>
            <consortium name="URA2171"/>
            <consortium name="F-75015 Paris,France 3:Unite de Virologie et Immunologie Mol."/>
            <consortium name="INRA,78352 Jouy en Josas Cedex"/>
            <consortium name="France. 4:Unite de Mathemathique"/>
            <consortium name="Informatique et Genome,INRA"/>
            <consortium name="78352 Jouy en Josas Cedex"/>
            <consortium name="France. 5:CEA/Genoscope"/>
            <consortium name="Evry"/>
            <consortium name="France"/>
            <person name="Touchon M."/>
            <person name="Barbier P."/>
            <person name="Bernardet J.F."/>
            <person name="Loux V."/>
            <person name="Vacherie B."/>
            <person name="Barbe V."/>
            <person name="Rocha E.P."/>
            <person name="Duchaud E."/>
        </authorList>
    </citation>
    <scope>NUCLEOTIDE SEQUENCE [LARGE SCALE GENOMIC DNA]</scope>
    <source>
        <strain evidence="7 8">FL-15</strain>
    </source>
</reference>
<keyword evidence="8" id="KW-1185">Reference proteome</keyword>
<dbReference type="RefSeq" id="WP_014085418.1">
    <property type="nucleotide sequence ID" value="NC_016001.1"/>
</dbReference>
<dbReference type="PANTHER" id="PTHR30250:SF11">
    <property type="entry name" value="O-ANTIGEN TRANSPORTER-RELATED"/>
    <property type="match status" value="1"/>
</dbReference>
<feature type="transmembrane region" description="Helical" evidence="6">
    <location>
        <begin position="282"/>
        <end position="301"/>
    </location>
</feature>
<evidence type="ECO:0000256" key="1">
    <source>
        <dbReference type="ARBA" id="ARBA00004651"/>
    </source>
</evidence>
<dbReference type="HOGENOM" id="CLU_623953_0_0_10"/>
<dbReference type="InterPro" id="IPR002797">
    <property type="entry name" value="Polysacc_synth"/>
</dbReference>
<feature type="transmembrane region" description="Helical" evidence="6">
    <location>
        <begin position="245"/>
        <end position="267"/>
    </location>
</feature>
<evidence type="ECO:0000256" key="2">
    <source>
        <dbReference type="ARBA" id="ARBA00022475"/>
    </source>
</evidence>
<dbReference type="AlphaFoldDB" id="G2Z0P8"/>
<dbReference type="eggNOG" id="COG2244">
    <property type="taxonomic scope" value="Bacteria"/>
</dbReference>
<feature type="transmembrane region" description="Helical" evidence="6">
    <location>
        <begin position="162"/>
        <end position="182"/>
    </location>
</feature>
<dbReference type="Proteomes" id="UP000009186">
    <property type="component" value="Chromosome"/>
</dbReference>
<keyword evidence="3 6" id="KW-0812">Transmembrane</keyword>
<evidence type="ECO:0000256" key="5">
    <source>
        <dbReference type="ARBA" id="ARBA00023136"/>
    </source>
</evidence>
<feature type="transmembrane region" description="Helical" evidence="6">
    <location>
        <begin position="20"/>
        <end position="40"/>
    </location>
</feature>
<dbReference type="GO" id="GO:0005886">
    <property type="term" value="C:plasma membrane"/>
    <property type="evidence" value="ECO:0007669"/>
    <property type="project" value="UniProtKB-SubCell"/>
</dbReference>
<evidence type="ECO:0000313" key="8">
    <source>
        <dbReference type="Proteomes" id="UP000009186"/>
    </source>
</evidence>
<dbReference type="STRING" id="1034807.FBFL15_3026"/>
<organism evidence="7 8">
    <name type="scientific">Flavobacterium branchiophilum (strain FL-15)</name>
    <dbReference type="NCBI Taxonomy" id="1034807"/>
    <lineage>
        <taxon>Bacteria</taxon>
        <taxon>Pseudomonadati</taxon>
        <taxon>Bacteroidota</taxon>
        <taxon>Flavobacteriia</taxon>
        <taxon>Flavobacteriales</taxon>
        <taxon>Flavobacteriaceae</taxon>
        <taxon>Flavobacterium</taxon>
    </lineage>
</organism>
<feature type="transmembrane region" description="Helical" evidence="6">
    <location>
        <begin position="133"/>
        <end position="150"/>
    </location>
</feature>
<feature type="transmembrane region" description="Helical" evidence="6">
    <location>
        <begin position="384"/>
        <end position="404"/>
    </location>
</feature>
<evidence type="ECO:0000256" key="6">
    <source>
        <dbReference type="SAM" id="Phobius"/>
    </source>
</evidence>
<feature type="transmembrane region" description="Helical" evidence="6">
    <location>
        <begin position="410"/>
        <end position="428"/>
    </location>
</feature>
<feature type="transmembrane region" description="Helical" evidence="6">
    <location>
        <begin position="194"/>
        <end position="218"/>
    </location>
</feature>
<sequence length="439" mass="51523">MTQYFTLSSLKNNHIVLSGFYKSLSGLSLFVSMSLLLRYLDKENYGLWNLVFTMFQWVLLMDFGIQSALKTKIPHLILEGNTKLLQLYIKSTYKTSAYIALLLFLIFTFFVFTNHLGTIFNLNIYPENYLKKLFLLNFLFFCLNFIANIHKSLYVAFLKGKYAELSIFINQFGFMILLFFLHHFYKNISYSNKLIAITIINGGFCFIVNLFFTIRFFIIEKMNLFIKGDFPKKLFLESIKLGTKYMIIQLSMIFIFTIDSYIISYYFGPNHIAAYDFVTKYFQFPLMIIIAAFSPLWSMFTKNYLEKEQKKLLKQFKLFNRLFVVMVLCIVVAGFLYPYILKLWTRNSLTTSSSLIIWVALLTALRIFFSFYSNFLNGIGKLNYYMILLIIGLFFKIPLTLVLINLKFGINSVVLSSVIISIIWAILIPKYCYNILDKI</sequence>
<dbReference type="KEGG" id="fbr:FBFL15_3026"/>
<name>G2Z0P8_FLABF</name>
<feature type="transmembrane region" description="Helical" evidence="6">
    <location>
        <begin position="322"/>
        <end position="340"/>
    </location>
</feature>
<comment type="subcellular location">
    <subcellularLocation>
        <location evidence="1">Cell membrane</location>
        <topology evidence="1">Multi-pass membrane protein</topology>
    </subcellularLocation>
</comment>
<keyword evidence="5 6" id="KW-0472">Membrane</keyword>
<dbReference type="InterPro" id="IPR050833">
    <property type="entry name" value="Poly_Biosynth_Transport"/>
</dbReference>
<feature type="transmembrane region" description="Helical" evidence="6">
    <location>
        <begin position="352"/>
        <end position="372"/>
    </location>
</feature>
<evidence type="ECO:0000313" key="7">
    <source>
        <dbReference type="EMBL" id="CCB70970.1"/>
    </source>
</evidence>
<evidence type="ECO:0000256" key="4">
    <source>
        <dbReference type="ARBA" id="ARBA00022989"/>
    </source>
</evidence>
<dbReference type="PANTHER" id="PTHR30250">
    <property type="entry name" value="PST FAMILY PREDICTED COLANIC ACID TRANSPORTER"/>
    <property type="match status" value="1"/>
</dbReference>
<keyword evidence="4 6" id="KW-1133">Transmembrane helix</keyword>
<keyword evidence="2" id="KW-1003">Cell membrane</keyword>
<evidence type="ECO:0000256" key="3">
    <source>
        <dbReference type="ARBA" id="ARBA00022692"/>
    </source>
</evidence>
<dbReference type="EMBL" id="FQ859183">
    <property type="protein sequence ID" value="CCB70970.1"/>
    <property type="molecule type" value="Genomic_DNA"/>
</dbReference>
<gene>
    <name evidence="7" type="ordered locus">FBFL15_3026</name>
</gene>
<dbReference type="Pfam" id="PF01943">
    <property type="entry name" value="Polysacc_synt"/>
    <property type="match status" value="1"/>
</dbReference>
<feature type="transmembrane region" description="Helical" evidence="6">
    <location>
        <begin position="95"/>
        <end position="113"/>
    </location>
</feature>
<accession>G2Z0P8</accession>